<dbReference type="OrthoDB" id="3190646at2"/>
<keyword evidence="3" id="KW-1185">Reference proteome</keyword>
<evidence type="ECO:0008006" key="4">
    <source>
        <dbReference type="Google" id="ProtNLM"/>
    </source>
</evidence>
<dbReference type="AlphaFoldDB" id="A0A1E7JGL7"/>
<gene>
    <name evidence="2" type="ORF">AN215_24210</name>
</gene>
<feature type="compositionally biased region" description="Basic and acidic residues" evidence="1">
    <location>
        <begin position="1"/>
        <end position="17"/>
    </location>
</feature>
<evidence type="ECO:0000313" key="3">
    <source>
        <dbReference type="Proteomes" id="UP000176087"/>
    </source>
</evidence>
<proteinExistence type="predicted"/>
<feature type="region of interest" description="Disordered" evidence="1">
    <location>
        <begin position="1"/>
        <end position="24"/>
    </location>
</feature>
<dbReference type="EMBL" id="LJGT01000041">
    <property type="protein sequence ID" value="OEU85590.1"/>
    <property type="molecule type" value="Genomic_DNA"/>
</dbReference>
<organism evidence="2 3">
    <name type="scientific">Streptomyces abyssalis</name>
    <dbReference type="NCBI Taxonomy" id="933944"/>
    <lineage>
        <taxon>Bacteria</taxon>
        <taxon>Bacillati</taxon>
        <taxon>Actinomycetota</taxon>
        <taxon>Actinomycetes</taxon>
        <taxon>Kitasatosporales</taxon>
        <taxon>Streptomycetaceae</taxon>
        <taxon>Streptomyces</taxon>
    </lineage>
</organism>
<sequence length="295" mass="30922">MRIDMTGEPGDPRHPNEDYASAALPSSGEGGALVVLDGVTPPRDGTGCVHGVPWFTARLGGALLELATAQRDLTLGSCLSEAISRTAAAHCSTCDLSHSRTPQATVVAARWDEERVEHLVLSDSVLLLEHPDGPVTPVLDSRLGELPPHIRALRSRVRALPEGGAGRRAARAEYVRAVEALRNNPDGTGFYTAAADPAVARHAVTGTTPRSEVSALLALSDGASRWSEMFRLGDWAALLALVRKEGTGSLVARVREAERADPHGTAHPRGKAHDDASAVFAELGPQAPAGEASDG</sequence>
<comment type="caution">
    <text evidence="2">The sequence shown here is derived from an EMBL/GenBank/DDBJ whole genome shotgun (WGS) entry which is preliminary data.</text>
</comment>
<protein>
    <recommendedName>
        <fullName evidence="4">Integrase</fullName>
    </recommendedName>
</protein>
<evidence type="ECO:0000256" key="1">
    <source>
        <dbReference type="SAM" id="MobiDB-lite"/>
    </source>
</evidence>
<dbReference type="PATRIC" id="fig|933944.5.peg.4516"/>
<dbReference type="Proteomes" id="UP000176087">
    <property type="component" value="Unassembled WGS sequence"/>
</dbReference>
<evidence type="ECO:0000313" key="2">
    <source>
        <dbReference type="EMBL" id="OEU85590.1"/>
    </source>
</evidence>
<reference evidence="2 3" key="1">
    <citation type="journal article" date="2016" name="Front. Microbiol.">
        <title>Comparative Genomics Analysis of Streptomyces Species Reveals Their Adaptation to the Marine Environment and Their Diversity at the Genomic Level.</title>
        <authorList>
            <person name="Tian X."/>
            <person name="Zhang Z."/>
            <person name="Yang T."/>
            <person name="Chen M."/>
            <person name="Li J."/>
            <person name="Chen F."/>
            <person name="Yang J."/>
            <person name="Li W."/>
            <person name="Zhang B."/>
            <person name="Zhang Z."/>
            <person name="Wu J."/>
            <person name="Zhang C."/>
            <person name="Long L."/>
            <person name="Xiao J."/>
        </authorList>
    </citation>
    <scope>NUCLEOTIDE SEQUENCE [LARGE SCALE GENOMIC DNA]</scope>
    <source>
        <strain evidence="2 3">SCSIO 10390</strain>
    </source>
</reference>
<dbReference type="RefSeq" id="WP_070011015.1">
    <property type="nucleotide sequence ID" value="NZ_LJGS01000039.1"/>
</dbReference>
<dbReference type="STRING" id="933944.AN215_24210"/>
<name>A0A1E7JGL7_9ACTN</name>
<accession>A0A1E7JGL7</accession>